<comment type="caution">
    <text evidence="1">The sequence shown here is derived from an EMBL/GenBank/DDBJ whole genome shotgun (WGS) entry which is preliminary data.</text>
</comment>
<accession>A0ACC1CS58</accession>
<sequence>MFRKVEENLLVFFFIAVTLSAAIFIVKDECPPNEEYLLCGSACPFNCTDPEGPVTCSEDCVEGCFCKSGFLRDDNGTCVSADLCIGKDPICEENEEFLACGTACPLTCKQPEPLICGLACSMGCFCKSGYVRDEAIKQCVTLDKCPVEQCLNQNERYDICNANCEPSCSDPEPICTKMCSGGCVCADGLLRNGSGDCVSIDKCGNDTNIGFLSNYMSVINRILHI</sequence>
<proteinExistence type="predicted"/>
<reference evidence="1 2" key="1">
    <citation type="journal article" date="2021" name="Front. Genet.">
        <title>Chromosome-Level Genome Assembly Reveals Significant Gene Expansion in the Toll and IMD Signaling Pathways of Dendrolimus kikuchii.</title>
        <authorList>
            <person name="Zhou J."/>
            <person name="Wu P."/>
            <person name="Xiong Z."/>
            <person name="Liu N."/>
            <person name="Zhao N."/>
            <person name="Ji M."/>
            <person name="Qiu Y."/>
            <person name="Yang B."/>
        </authorList>
    </citation>
    <scope>NUCLEOTIDE SEQUENCE [LARGE SCALE GENOMIC DNA]</scope>
    <source>
        <strain evidence="1">Ann1</strain>
    </source>
</reference>
<keyword evidence="2" id="KW-1185">Reference proteome</keyword>
<dbReference type="EMBL" id="CM034403">
    <property type="protein sequence ID" value="KAJ0174437.1"/>
    <property type="molecule type" value="Genomic_DNA"/>
</dbReference>
<dbReference type="Proteomes" id="UP000824533">
    <property type="component" value="Linkage Group LG17"/>
</dbReference>
<evidence type="ECO:0000313" key="2">
    <source>
        <dbReference type="Proteomes" id="UP000824533"/>
    </source>
</evidence>
<gene>
    <name evidence="1" type="ORF">K1T71_009545</name>
</gene>
<name>A0ACC1CS58_9NEOP</name>
<protein>
    <submittedName>
        <fullName evidence="1">Uncharacterized protein</fullName>
    </submittedName>
</protein>
<organism evidence="1 2">
    <name type="scientific">Dendrolimus kikuchii</name>
    <dbReference type="NCBI Taxonomy" id="765133"/>
    <lineage>
        <taxon>Eukaryota</taxon>
        <taxon>Metazoa</taxon>
        <taxon>Ecdysozoa</taxon>
        <taxon>Arthropoda</taxon>
        <taxon>Hexapoda</taxon>
        <taxon>Insecta</taxon>
        <taxon>Pterygota</taxon>
        <taxon>Neoptera</taxon>
        <taxon>Endopterygota</taxon>
        <taxon>Lepidoptera</taxon>
        <taxon>Glossata</taxon>
        <taxon>Ditrysia</taxon>
        <taxon>Bombycoidea</taxon>
        <taxon>Lasiocampidae</taxon>
        <taxon>Dendrolimus</taxon>
    </lineage>
</organism>
<evidence type="ECO:0000313" key="1">
    <source>
        <dbReference type="EMBL" id="KAJ0174437.1"/>
    </source>
</evidence>